<evidence type="ECO:0000313" key="3">
    <source>
        <dbReference type="Proteomes" id="UP000053201"/>
    </source>
</evidence>
<accession>A0A0L0HM46</accession>
<sequence>MGAKSSKSKRQPTSDVPKEGSKPATDAPNFVQTPPEKHLSADPDTPLKKSLKIWCKTSEQARTHRLGDLVDLYDEIIKRGVVYRASLRCDDDPTTAVDRLESSGQSIIEKFLTPGGSRDLTPLLGADGQSTVTLSSVDGFDEVLNRVVWAFVEGVRGCDVASNGQ</sequence>
<proteinExistence type="predicted"/>
<dbReference type="GeneID" id="27686195"/>
<dbReference type="InParanoid" id="A0A0L0HM46"/>
<dbReference type="EMBL" id="KQ257453">
    <property type="protein sequence ID" value="KND02128.1"/>
    <property type="molecule type" value="Genomic_DNA"/>
</dbReference>
<gene>
    <name evidence="2" type="ORF">SPPG_02622</name>
</gene>
<keyword evidence="3" id="KW-1185">Reference proteome</keyword>
<evidence type="ECO:0000313" key="2">
    <source>
        <dbReference type="EMBL" id="KND02128.1"/>
    </source>
</evidence>
<feature type="compositionally biased region" description="Basic and acidic residues" evidence="1">
    <location>
        <begin position="35"/>
        <end position="44"/>
    </location>
</feature>
<protein>
    <submittedName>
        <fullName evidence="2">Uncharacterized protein</fullName>
    </submittedName>
</protein>
<dbReference type="OrthoDB" id="2122002at2759"/>
<dbReference type="AlphaFoldDB" id="A0A0L0HM46"/>
<dbReference type="Proteomes" id="UP000053201">
    <property type="component" value="Unassembled WGS sequence"/>
</dbReference>
<organism evidence="2 3">
    <name type="scientific">Spizellomyces punctatus (strain DAOM BR117)</name>
    <dbReference type="NCBI Taxonomy" id="645134"/>
    <lineage>
        <taxon>Eukaryota</taxon>
        <taxon>Fungi</taxon>
        <taxon>Fungi incertae sedis</taxon>
        <taxon>Chytridiomycota</taxon>
        <taxon>Chytridiomycota incertae sedis</taxon>
        <taxon>Chytridiomycetes</taxon>
        <taxon>Spizellomycetales</taxon>
        <taxon>Spizellomycetaceae</taxon>
        <taxon>Spizellomyces</taxon>
    </lineage>
</organism>
<dbReference type="RefSeq" id="XP_016610167.1">
    <property type="nucleotide sequence ID" value="XM_016750905.1"/>
</dbReference>
<feature type="region of interest" description="Disordered" evidence="1">
    <location>
        <begin position="1"/>
        <end position="44"/>
    </location>
</feature>
<feature type="compositionally biased region" description="Basic residues" evidence="1">
    <location>
        <begin position="1"/>
        <end position="10"/>
    </location>
</feature>
<name>A0A0L0HM46_SPIPD</name>
<dbReference type="VEuPathDB" id="FungiDB:SPPG_02622"/>
<evidence type="ECO:0000256" key="1">
    <source>
        <dbReference type="SAM" id="MobiDB-lite"/>
    </source>
</evidence>
<reference evidence="2 3" key="1">
    <citation type="submission" date="2009-08" db="EMBL/GenBank/DDBJ databases">
        <title>The Genome Sequence of Spizellomyces punctatus strain DAOM BR117.</title>
        <authorList>
            <consortium name="The Broad Institute Genome Sequencing Platform"/>
            <person name="Russ C."/>
            <person name="Cuomo C."/>
            <person name="Shea T."/>
            <person name="Young S.K."/>
            <person name="Zeng Q."/>
            <person name="Koehrsen M."/>
            <person name="Haas B."/>
            <person name="Borodovsky M."/>
            <person name="Guigo R."/>
            <person name="Alvarado L."/>
            <person name="Berlin A."/>
            <person name="Bochicchio J."/>
            <person name="Borenstein D."/>
            <person name="Chapman S."/>
            <person name="Chen Z."/>
            <person name="Engels R."/>
            <person name="Freedman E."/>
            <person name="Gellesch M."/>
            <person name="Goldberg J."/>
            <person name="Griggs A."/>
            <person name="Gujja S."/>
            <person name="Heiman D."/>
            <person name="Hepburn T."/>
            <person name="Howarth C."/>
            <person name="Jen D."/>
            <person name="Larson L."/>
            <person name="Lewis B."/>
            <person name="Mehta T."/>
            <person name="Park D."/>
            <person name="Pearson M."/>
            <person name="Roberts A."/>
            <person name="Saif S."/>
            <person name="Shenoy N."/>
            <person name="Sisk P."/>
            <person name="Stolte C."/>
            <person name="Sykes S."/>
            <person name="Thomson T."/>
            <person name="Walk T."/>
            <person name="White J."/>
            <person name="Yandava C."/>
            <person name="Burger G."/>
            <person name="Gray M.W."/>
            <person name="Holland P.W.H."/>
            <person name="King N."/>
            <person name="Lang F.B.F."/>
            <person name="Roger A.J."/>
            <person name="Ruiz-Trillo I."/>
            <person name="Lander E."/>
            <person name="Nusbaum C."/>
        </authorList>
    </citation>
    <scope>NUCLEOTIDE SEQUENCE [LARGE SCALE GENOMIC DNA]</scope>
    <source>
        <strain evidence="2 3">DAOM BR117</strain>
    </source>
</reference>